<feature type="chain" id="PRO_5012461537" evidence="5">
    <location>
        <begin position="19"/>
        <end position="363"/>
    </location>
</feature>
<dbReference type="PANTHER" id="PTHR42852:SF6">
    <property type="entry name" value="THIOL:DISULFIDE INTERCHANGE PROTEIN DSBE"/>
    <property type="match status" value="1"/>
</dbReference>
<evidence type="ECO:0000256" key="3">
    <source>
        <dbReference type="ARBA" id="ARBA00023157"/>
    </source>
</evidence>
<dbReference type="GO" id="GO:0016491">
    <property type="term" value="F:oxidoreductase activity"/>
    <property type="evidence" value="ECO:0007669"/>
    <property type="project" value="InterPro"/>
</dbReference>
<dbReference type="AlphaFoldDB" id="A0A1W2AKF2"/>
<name>A0A1W2AKF2_9SPHI</name>
<dbReference type="GO" id="GO:0017004">
    <property type="term" value="P:cytochrome complex assembly"/>
    <property type="evidence" value="ECO:0007669"/>
    <property type="project" value="UniProtKB-KW"/>
</dbReference>
<evidence type="ECO:0000259" key="6">
    <source>
        <dbReference type="PROSITE" id="PS51352"/>
    </source>
</evidence>
<keyword evidence="8" id="KW-1185">Reference proteome</keyword>
<dbReference type="Proteomes" id="UP000192678">
    <property type="component" value="Unassembled WGS sequence"/>
</dbReference>
<dbReference type="Pfam" id="PF00578">
    <property type="entry name" value="AhpC-TSA"/>
    <property type="match status" value="1"/>
</dbReference>
<evidence type="ECO:0000256" key="4">
    <source>
        <dbReference type="ARBA" id="ARBA00023284"/>
    </source>
</evidence>
<dbReference type="InterPro" id="IPR013766">
    <property type="entry name" value="Thioredoxin_domain"/>
</dbReference>
<dbReference type="RefSeq" id="WP_084287251.1">
    <property type="nucleotide sequence ID" value="NZ_FWYB01000001.1"/>
</dbReference>
<dbReference type="PANTHER" id="PTHR42852">
    <property type="entry name" value="THIOL:DISULFIDE INTERCHANGE PROTEIN DSBE"/>
    <property type="match status" value="1"/>
</dbReference>
<dbReference type="OrthoDB" id="741057at2"/>
<keyword evidence="4" id="KW-0676">Redox-active center</keyword>
<dbReference type="Gene3D" id="3.40.30.10">
    <property type="entry name" value="Glutaredoxin"/>
    <property type="match status" value="1"/>
</dbReference>
<proteinExistence type="predicted"/>
<dbReference type="InterPro" id="IPR000866">
    <property type="entry name" value="AhpC/TSA"/>
</dbReference>
<dbReference type="CDD" id="cd02966">
    <property type="entry name" value="TlpA_like_family"/>
    <property type="match status" value="1"/>
</dbReference>
<dbReference type="InterPro" id="IPR036249">
    <property type="entry name" value="Thioredoxin-like_sf"/>
</dbReference>
<keyword evidence="5" id="KW-0732">Signal</keyword>
<organism evidence="7 8">
    <name type="scientific">Pedobacter nyackensis</name>
    <dbReference type="NCBI Taxonomy" id="475255"/>
    <lineage>
        <taxon>Bacteria</taxon>
        <taxon>Pseudomonadati</taxon>
        <taxon>Bacteroidota</taxon>
        <taxon>Sphingobacteriia</taxon>
        <taxon>Sphingobacteriales</taxon>
        <taxon>Sphingobacteriaceae</taxon>
        <taxon>Pedobacter</taxon>
    </lineage>
</organism>
<evidence type="ECO:0000256" key="5">
    <source>
        <dbReference type="SAM" id="SignalP"/>
    </source>
</evidence>
<sequence length="363" mass="41668">MKFSVLIFLFWAQSTCFAQNSVLLEIHAPKFKNGTKMQVYESNPFIRRAVNIYDLEIINGKSIKKIVTGKGDRFFVRFNQQDRGIYLEPGIVKINIPDTSLADATITGSKSDQQMGQWLTDWKNEPIYNSTRYAQNKWFEKNSKAETALLKAKYDSVKVIYDQQLVSFNINRIRANPAFCINSILLKNIMDLVPKKQISDLYERLNKDAQGNASGRFIKYTIDSLYANGTAPAFVQSDTSGNRVKLEDFRGKYLLLDFWASWCIPCRAENPNLIKVYEQFKGRNFEILAVSLDSERKLWLDAIKKDKLPWVHISDLKGWDNQVSSKYVIRAVPSNFLISPNGKIIAKNIHGKALIETLEKILQ</sequence>
<reference evidence="7 8" key="1">
    <citation type="submission" date="2017-04" db="EMBL/GenBank/DDBJ databases">
        <authorList>
            <person name="Afonso C.L."/>
            <person name="Miller P.J."/>
            <person name="Scott M.A."/>
            <person name="Spackman E."/>
            <person name="Goraichik I."/>
            <person name="Dimitrov K.M."/>
            <person name="Suarez D.L."/>
            <person name="Swayne D.E."/>
        </authorList>
    </citation>
    <scope>NUCLEOTIDE SEQUENCE [LARGE SCALE GENOMIC DNA]</scope>
    <source>
        <strain evidence="7 8">DSM 19625</strain>
    </source>
</reference>
<dbReference type="STRING" id="475255.SAMN04488101_101695"/>
<keyword evidence="3" id="KW-1015">Disulfide bond</keyword>
<dbReference type="SUPFAM" id="SSF52833">
    <property type="entry name" value="Thioredoxin-like"/>
    <property type="match status" value="1"/>
</dbReference>
<evidence type="ECO:0000256" key="2">
    <source>
        <dbReference type="ARBA" id="ARBA00022748"/>
    </source>
</evidence>
<evidence type="ECO:0000313" key="8">
    <source>
        <dbReference type="Proteomes" id="UP000192678"/>
    </source>
</evidence>
<feature type="domain" description="Thioredoxin" evidence="6">
    <location>
        <begin position="225"/>
        <end position="363"/>
    </location>
</feature>
<comment type="subcellular location">
    <subcellularLocation>
        <location evidence="1">Cell envelope</location>
    </subcellularLocation>
</comment>
<gene>
    <name evidence="7" type="ORF">SAMN04488101_101695</name>
</gene>
<accession>A0A1W2AKF2</accession>
<dbReference type="GO" id="GO:0030313">
    <property type="term" value="C:cell envelope"/>
    <property type="evidence" value="ECO:0007669"/>
    <property type="project" value="UniProtKB-SubCell"/>
</dbReference>
<dbReference type="EMBL" id="FWYB01000001">
    <property type="protein sequence ID" value="SMC61094.1"/>
    <property type="molecule type" value="Genomic_DNA"/>
</dbReference>
<protein>
    <submittedName>
        <fullName evidence="7">Peroxiredoxin</fullName>
    </submittedName>
</protein>
<dbReference type="GO" id="GO:0016209">
    <property type="term" value="F:antioxidant activity"/>
    <property type="evidence" value="ECO:0007669"/>
    <property type="project" value="InterPro"/>
</dbReference>
<dbReference type="PROSITE" id="PS51352">
    <property type="entry name" value="THIOREDOXIN_2"/>
    <property type="match status" value="1"/>
</dbReference>
<feature type="signal peptide" evidence="5">
    <location>
        <begin position="1"/>
        <end position="18"/>
    </location>
</feature>
<evidence type="ECO:0000313" key="7">
    <source>
        <dbReference type="EMBL" id="SMC61094.1"/>
    </source>
</evidence>
<keyword evidence="2" id="KW-0201">Cytochrome c-type biogenesis</keyword>
<dbReference type="InterPro" id="IPR050553">
    <property type="entry name" value="Thioredoxin_ResA/DsbE_sf"/>
</dbReference>
<evidence type="ECO:0000256" key="1">
    <source>
        <dbReference type="ARBA" id="ARBA00004196"/>
    </source>
</evidence>